<comment type="catalytic activity">
    <reaction evidence="2">
        <text>a 3'-end 2',3'-cyclophospho-ribonucleotide-RNA + H2O = a 3'-end 2'-phospho-ribonucleotide-RNA + H(+)</text>
        <dbReference type="Rhea" id="RHEA:11828"/>
        <dbReference type="Rhea" id="RHEA-COMP:10464"/>
        <dbReference type="Rhea" id="RHEA-COMP:17353"/>
        <dbReference type="ChEBI" id="CHEBI:15377"/>
        <dbReference type="ChEBI" id="CHEBI:15378"/>
        <dbReference type="ChEBI" id="CHEBI:83064"/>
        <dbReference type="ChEBI" id="CHEBI:173113"/>
        <dbReference type="EC" id="3.1.4.58"/>
    </reaction>
</comment>
<dbReference type="Proteomes" id="UP000250028">
    <property type="component" value="Unassembled WGS sequence"/>
</dbReference>
<dbReference type="EC" id="3.1.4.58" evidence="2"/>
<evidence type="ECO:0000256" key="1">
    <source>
        <dbReference type="ARBA" id="ARBA00022801"/>
    </source>
</evidence>
<sequence length="193" mass="21701">MAGMGQRMFIAITPPIEVIEDLSEFLEPRREQGLPFIDPAQWHVTLAFMSEVPEYAVDELEERLTDAAARRNPMTLRFHGGGCFPDPTRAKVLWLGLTGDTEELSRLAINVRAAATTAGAPVDGKAFVPHLTLSRLHHPIEATRWLRILDSYDGPTWRVEHIDLIASHLHEGRRPRYEVVNSFDLGEHASYPA</sequence>
<dbReference type="HAMAP" id="MF_01940">
    <property type="entry name" value="RNA_CPDase"/>
    <property type="match status" value="1"/>
</dbReference>
<keyword evidence="1 2" id="KW-0378">Hydrolase</keyword>
<feature type="active site" description="Proton acceptor" evidence="2">
    <location>
        <position position="130"/>
    </location>
</feature>
<comment type="similarity">
    <text evidence="2">Belongs to the 2H phosphoesterase superfamily. ThpR family.</text>
</comment>
<keyword evidence="3" id="KW-0436">Ligase</keyword>
<reference evidence="4" key="1">
    <citation type="submission" date="2016-10" db="EMBL/GenBank/DDBJ databases">
        <authorList>
            <person name="Varghese N."/>
            <person name="Submissions S."/>
        </authorList>
    </citation>
    <scope>NUCLEOTIDE SEQUENCE [LARGE SCALE GENOMIC DNA]</scope>
    <source>
        <strain evidence="4">DSM 22951</strain>
    </source>
</reference>
<dbReference type="InterPro" id="IPR009097">
    <property type="entry name" value="Cyclic_Pdiesterase"/>
</dbReference>
<dbReference type="EMBL" id="UESZ01000001">
    <property type="protein sequence ID" value="SSA32861.1"/>
    <property type="molecule type" value="Genomic_DNA"/>
</dbReference>
<dbReference type="AlphaFoldDB" id="A0A2Y8ZKC9"/>
<organism evidence="3 4">
    <name type="scientific">Branchiibius hedensis</name>
    <dbReference type="NCBI Taxonomy" id="672460"/>
    <lineage>
        <taxon>Bacteria</taxon>
        <taxon>Bacillati</taxon>
        <taxon>Actinomycetota</taxon>
        <taxon>Actinomycetes</taxon>
        <taxon>Micrococcales</taxon>
        <taxon>Dermacoccaceae</taxon>
        <taxon>Branchiibius</taxon>
    </lineage>
</organism>
<name>A0A2Y8ZKC9_9MICO</name>
<proteinExistence type="inferred from homology"/>
<dbReference type="SUPFAM" id="SSF55144">
    <property type="entry name" value="LigT-like"/>
    <property type="match status" value="1"/>
</dbReference>
<dbReference type="PANTHER" id="PTHR35561:SF1">
    <property type="entry name" value="RNA 2',3'-CYCLIC PHOSPHODIESTERASE"/>
    <property type="match status" value="1"/>
</dbReference>
<accession>A0A2Y8ZKC9</accession>
<dbReference type="GO" id="GO:0008664">
    <property type="term" value="F:RNA 2',3'-cyclic 3'-phosphodiesterase activity"/>
    <property type="evidence" value="ECO:0007669"/>
    <property type="project" value="UniProtKB-EC"/>
</dbReference>
<feature type="short sequence motif" description="HXTX 2" evidence="2">
    <location>
        <begin position="130"/>
        <end position="133"/>
    </location>
</feature>
<evidence type="ECO:0000256" key="2">
    <source>
        <dbReference type="HAMAP-Rule" id="MF_01940"/>
    </source>
</evidence>
<dbReference type="NCBIfam" id="TIGR02258">
    <property type="entry name" value="2_5_ligase"/>
    <property type="match status" value="1"/>
</dbReference>
<dbReference type="GO" id="GO:0016874">
    <property type="term" value="F:ligase activity"/>
    <property type="evidence" value="ECO:0007669"/>
    <property type="project" value="UniProtKB-KW"/>
</dbReference>
<feature type="active site" description="Proton donor" evidence="2">
    <location>
        <position position="43"/>
    </location>
</feature>
<dbReference type="PANTHER" id="PTHR35561">
    <property type="entry name" value="RNA 2',3'-CYCLIC PHOSPHODIESTERASE"/>
    <property type="match status" value="1"/>
</dbReference>
<evidence type="ECO:0000313" key="4">
    <source>
        <dbReference type="Proteomes" id="UP000250028"/>
    </source>
</evidence>
<comment type="function">
    <text evidence="2">Hydrolyzes RNA 2',3'-cyclic phosphodiester to an RNA 2'-phosphomonoester.</text>
</comment>
<dbReference type="InterPro" id="IPR004175">
    <property type="entry name" value="RNA_CPDase"/>
</dbReference>
<evidence type="ECO:0000313" key="3">
    <source>
        <dbReference type="EMBL" id="SSA32861.1"/>
    </source>
</evidence>
<protein>
    <recommendedName>
        <fullName evidence="2">RNA 2',3'-cyclic phosphodiesterase</fullName>
        <shortName evidence="2">RNA 2',3'-CPDase</shortName>
        <ecNumber evidence="2">3.1.4.58</ecNumber>
    </recommendedName>
</protein>
<keyword evidence="4" id="KW-1185">Reference proteome</keyword>
<feature type="short sequence motif" description="HXTX 1" evidence="2">
    <location>
        <begin position="43"/>
        <end position="46"/>
    </location>
</feature>
<dbReference type="GO" id="GO:0004113">
    <property type="term" value="F:2',3'-cyclic-nucleotide 3'-phosphodiesterase activity"/>
    <property type="evidence" value="ECO:0007669"/>
    <property type="project" value="InterPro"/>
</dbReference>
<gene>
    <name evidence="3" type="ORF">SAMN04489750_0126</name>
</gene>
<dbReference type="Gene3D" id="3.90.1140.10">
    <property type="entry name" value="Cyclic phosphodiesterase"/>
    <property type="match status" value="1"/>
</dbReference>
<dbReference type="Pfam" id="PF13563">
    <property type="entry name" value="2_5_RNA_ligase2"/>
    <property type="match status" value="1"/>
</dbReference>